<name>A0A4P9YGJ5_ROZAC</name>
<evidence type="ECO:0000256" key="2">
    <source>
        <dbReference type="ARBA" id="ARBA00004123"/>
    </source>
</evidence>
<dbReference type="PANTHER" id="PTHR20934:SF0">
    <property type="entry name" value="TRANSCRIPTION ELONGATION FACTOR 1 HOMOLOG"/>
    <property type="match status" value="1"/>
</dbReference>
<dbReference type="EMBL" id="ML005405">
    <property type="protein sequence ID" value="RKP18643.1"/>
    <property type="molecule type" value="Genomic_DNA"/>
</dbReference>
<keyword evidence="9 10" id="KW-0539">Nucleus</keyword>
<evidence type="ECO:0000313" key="12">
    <source>
        <dbReference type="Proteomes" id="UP000281549"/>
    </source>
</evidence>
<dbReference type="InterPro" id="IPR038567">
    <property type="entry name" value="T_Elf1_sf"/>
</dbReference>
<evidence type="ECO:0000256" key="9">
    <source>
        <dbReference type="ARBA" id="ARBA00023242"/>
    </source>
</evidence>
<gene>
    <name evidence="11" type="ORF">ROZALSC1DRAFT_14929</name>
</gene>
<dbReference type="GO" id="GO:0008023">
    <property type="term" value="C:transcription elongation factor complex"/>
    <property type="evidence" value="ECO:0007669"/>
    <property type="project" value="TreeGrafter"/>
</dbReference>
<proteinExistence type="inferred from homology"/>
<keyword evidence="6 10" id="KW-0862">Zinc</keyword>
<reference evidence="12" key="1">
    <citation type="journal article" date="2018" name="Nat. Microbiol.">
        <title>Leveraging single-cell genomics to expand the fungal tree of life.</title>
        <authorList>
            <person name="Ahrendt S.R."/>
            <person name="Quandt C.A."/>
            <person name="Ciobanu D."/>
            <person name="Clum A."/>
            <person name="Salamov A."/>
            <person name="Andreopoulos B."/>
            <person name="Cheng J.F."/>
            <person name="Woyke T."/>
            <person name="Pelin A."/>
            <person name="Henrissat B."/>
            <person name="Reynolds N.K."/>
            <person name="Benny G.L."/>
            <person name="Smith M.E."/>
            <person name="James T.Y."/>
            <person name="Grigoriev I.V."/>
        </authorList>
    </citation>
    <scope>NUCLEOTIDE SEQUENCE [LARGE SCALE GENOMIC DNA]</scope>
    <source>
        <strain evidence="12">CSF55</strain>
    </source>
</reference>
<evidence type="ECO:0000256" key="7">
    <source>
        <dbReference type="ARBA" id="ARBA00023015"/>
    </source>
</evidence>
<keyword evidence="4 10" id="KW-0479">Metal-binding</keyword>
<dbReference type="FunFam" id="2.20.25.190:FF:000001">
    <property type="entry name" value="Transcription elongation factor 1 homolog"/>
    <property type="match status" value="1"/>
</dbReference>
<sequence length="94" mass="10874">MGKRKAKRKAPTKVKVTLEKSFTCPFCNHDKSVEVKLDRDHNVGIISCRVCSADYQSVIHYLSEPIDVYSDWIDACEASNRPQREERNRDDDDD</sequence>
<evidence type="ECO:0000256" key="6">
    <source>
        <dbReference type="ARBA" id="ARBA00022833"/>
    </source>
</evidence>
<comment type="function">
    <text evidence="1 10">Transcription elongation factor implicated in the maintenance of proper chromatin structure in actively transcribed regions.</text>
</comment>
<keyword evidence="8 10" id="KW-0804">Transcription</keyword>
<dbReference type="PANTHER" id="PTHR20934">
    <property type="entry name" value="TRANSCRIPTION ELONGATION FACTOR 1 HOMOLOG"/>
    <property type="match status" value="1"/>
</dbReference>
<dbReference type="Pfam" id="PF05129">
    <property type="entry name" value="Zn_ribbon_Elf1"/>
    <property type="match status" value="1"/>
</dbReference>
<evidence type="ECO:0000256" key="8">
    <source>
        <dbReference type="ARBA" id="ARBA00023163"/>
    </source>
</evidence>
<evidence type="ECO:0000256" key="10">
    <source>
        <dbReference type="RuleBase" id="RU364033"/>
    </source>
</evidence>
<evidence type="ECO:0000256" key="5">
    <source>
        <dbReference type="ARBA" id="ARBA00022771"/>
    </source>
</evidence>
<dbReference type="AlphaFoldDB" id="A0A4P9YGJ5"/>
<comment type="subcellular location">
    <subcellularLocation>
        <location evidence="2 10">Nucleus</location>
    </subcellularLocation>
</comment>
<keyword evidence="7 10" id="KW-0805">Transcription regulation</keyword>
<evidence type="ECO:0000256" key="3">
    <source>
        <dbReference type="ARBA" id="ARBA00009730"/>
    </source>
</evidence>
<evidence type="ECO:0000256" key="4">
    <source>
        <dbReference type="ARBA" id="ARBA00022723"/>
    </source>
</evidence>
<organism evidence="11 12">
    <name type="scientific">Rozella allomycis (strain CSF55)</name>
    <dbReference type="NCBI Taxonomy" id="988480"/>
    <lineage>
        <taxon>Eukaryota</taxon>
        <taxon>Fungi</taxon>
        <taxon>Fungi incertae sedis</taxon>
        <taxon>Cryptomycota</taxon>
        <taxon>Cryptomycota incertae sedis</taxon>
        <taxon>Rozella</taxon>
    </lineage>
</organism>
<comment type="similarity">
    <text evidence="3 10">Belongs to the ELOF1 family.</text>
</comment>
<dbReference type="Gene3D" id="2.20.25.190">
    <property type="match status" value="1"/>
</dbReference>
<evidence type="ECO:0000256" key="1">
    <source>
        <dbReference type="ARBA" id="ARBA00003357"/>
    </source>
</evidence>
<dbReference type="GO" id="GO:0008270">
    <property type="term" value="F:zinc ion binding"/>
    <property type="evidence" value="ECO:0007669"/>
    <property type="project" value="UniProtKB-KW"/>
</dbReference>
<dbReference type="Proteomes" id="UP000281549">
    <property type="component" value="Unassembled WGS sequence"/>
</dbReference>
<accession>A0A4P9YGJ5</accession>
<dbReference type="SUPFAM" id="SSF57783">
    <property type="entry name" value="Zinc beta-ribbon"/>
    <property type="match status" value="1"/>
</dbReference>
<protein>
    <recommendedName>
        <fullName evidence="10">Transcription elongation factor 1 homolog</fullName>
    </recommendedName>
</protein>
<dbReference type="InterPro" id="IPR007808">
    <property type="entry name" value="Elf1"/>
</dbReference>
<dbReference type="GO" id="GO:0000993">
    <property type="term" value="F:RNA polymerase II complex binding"/>
    <property type="evidence" value="ECO:0007669"/>
    <property type="project" value="TreeGrafter"/>
</dbReference>
<dbReference type="GO" id="GO:0006368">
    <property type="term" value="P:transcription elongation by RNA polymerase II"/>
    <property type="evidence" value="ECO:0007669"/>
    <property type="project" value="TreeGrafter"/>
</dbReference>
<evidence type="ECO:0000313" key="11">
    <source>
        <dbReference type="EMBL" id="RKP18643.1"/>
    </source>
</evidence>
<keyword evidence="5 10" id="KW-0863">Zinc-finger</keyword>